<accession>A0A840HZQ1</accession>
<dbReference type="AlphaFoldDB" id="A0A840HZQ1"/>
<gene>
    <name evidence="2" type="ORF">GGQ59_000816</name>
</gene>
<dbReference type="RefSeq" id="WP_183816043.1">
    <property type="nucleotide sequence ID" value="NZ_JACHOB010000001.1"/>
</dbReference>
<proteinExistence type="predicted"/>
<evidence type="ECO:0000313" key="2">
    <source>
        <dbReference type="EMBL" id="MBB4658316.1"/>
    </source>
</evidence>
<keyword evidence="3" id="KW-1185">Reference proteome</keyword>
<dbReference type="EMBL" id="JACHOB010000001">
    <property type="protein sequence ID" value="MBB4658316.1"/>
    <property type="molecule type" value="Genomic_DNA"/>
</dbReference>
<reference evidence="2 3" key="1">
    <citation type="submission" date="2020-08" db="EMBL/GenBank/DDBJ databases">
        <title>Genomic Encyclopedia of Type Strains, Phase IV (KMG-IV): sequencing the most valuable type-strain genomes for metagenomic binning, comparative biology and taxonomic classification.</title>
        <authorList>
            <person name="Goeker M."/>
        </authorList>
    </citation>
    <scope>NUCLEOTIDE SEQUENCE [LARGE SCALE GENOMIC DNA]</scope>
    <source>
        <strain evidence="2 3">DSM 102850</strain>
    </source>
</reference>
<keyword evidence="1" id="KW-1133">Transmembrane helix</keyword>
<comment type="caution">
    <text evidence="2">The sequence shown here is derived from an EMBL/GenBank/DDBJ whole genome shotgun (WGS) entry which is preliminary data.</text>
</comment>
<evidence type="ECO:0000313" key="3">
    <source>
        <dbReference type="Proteomes" id="UP000563524"/>
    </source>
</evidence>
<keyword evidence="1" id="KW-0812">Transmembrane</keyword>
<keyword evidence="1" id="KW-0472">Membrane</keyword>
<dbReference type="Proteomes" id="UP000563524">
    <property type="component" value="Unassembled WGS sequence"/>
</dbReference>
<sequence length="87" mass="9325">MNAFRILAYVLLGLALALFGADVVTSLEAQQVTLRATRAILSLFGLDLGVQEGGWFARVGNFLLATPLWASLATLGALMVLILRPPR</sequence>
<organism evidence="2 3">
    <name type="scientific">Parvularcula dongshanensis</name>
    <dbReference type="NCBI Taxonomy" id="1173995"/>
    <lineage>
        <taxon>Bacteria</taxon>
        <taxon>Pseudomonadati</taxon>
        <taxon>Pseudomonadota</taxon>
        <taxon>Alphaproteobacteria</taxon>
        <taxon>Parvularculales</taxon>
        <taxon>Parvularculaceae</taxon>
        <taxon>Parvularcula</taxon>
    </lineage>
</organism>
<protein>
    <submittedName>
        <fullName evidence="2">Sulfite exporter TauE/SafE</fullName>
    </submittedName>
</protein>
<evidence type="ECO:0000256" key="1">
    <source>
        <dbReference type="SAM" id="Phobius"/>
    </source>
</evidence>
<feature type="transmembrane region" description="Helical" evidence="1">
    <location>
        <begin position="62"/>
        <end position="83"/>
    </location>
</feature>
<name>A0A840HZQ1_9PROT</name>